<dbReference type="PANTHER" id="PTHR47483">
    <property type="entry name" value="BETA-ARABINOFURANOSYLTRANSFERASE RAY1"/>
    <property type="match status" value="1"/>
</dbReference>
<dbReference type="CDD" id="cd00761">
    <property type="entry name" value="Glyco_tranf_GTA_type"/>
    <property type="match status" value="1"/>
</dbReference>
<dbReference type="SUPFAM" id="SSF53448">
    <property type="entry name" value="Nucleotide-diphospho-sugar transferases"/>
    <property type="match status" value="1"/>
</dbReference>
<gene>
    <name evidence="1" type="ORF">A2755_01120</name>
</gene>
<evidence type="ECO:0000313" key="2">
    <source>
        <dbReference type="Proteomes" id="UP000177029"/>
    </source>
</evidence>
<accession>A0A1F8DUN2</accession>
<reference evidence="1 2" key="1">
    <citation type="journal article" date="2016" name="Nat. Commun.">
        <title>Thousands of microbial genomes shed light on interconnected biogeochemical processes in an aquifer system.</title>
        <authorList>
            <person name="Anantharaman K."/>
            <person name="Brown C.T."/>
            <person name="Hug L.A."/>
            <person name="Sharon I."/>
            <person name="Castelle C.J."/>
            <person name="Probst A.J."/>
            <person name="Thomas B.C."/>
            <person name="Singh A."/>
            <person name="Wilkins M.J."/>
            <person name="Karaoz U."/>
            <person name="Brodie E.L."/>
            <person name="Williams K.H."/>
            <person name="Hubbard S.S."/>
            <person name="Banfield J.F."/>
        </authorList>
    </citation>
    <scope>NUCLEOTIDE SEQUENCE [LARGE SCALE GENOMIC DNA]</scope>
</reference>
<dbReference type="Proteomes" id="UP000177029">
    <property type="component" value="Unassembled WGS sequence"/>
</dbReference>
<dbReference type="AlphaFoldDB" id="A0A1F8DUN2"/>
<sequence length="308" mass="35427">MITFFTCPKAFEGMFDDIQTNAIRSWMKLPVEKEVILMGNDPGTAETAKKLGLTHIPDVETTPKGIPMIGSLFGTAKEHAKYDVLCYVNADIILDGDFKTALEKIYETHKRFIASGQRINVDFRDRLQFNGDEKRLIDRLPDMFKKGTAIWGGPDYFLFTKDAFDAIPDYVIGRFFWDNWFFYFAHKNGIPMINLTDSITAVHQNHDYTFTVTRKYLWDALFTNPDSIRNFKFAPYVSVYNTTNFTHRLADGKLVPTPTSFVRRVKMFMRFLYIYAIYVAVAKTPKPLSNILYGILRFLGTGTVKASQ</sequence>
<evidence type="ECO:0008006" key="3">
    <source>
        <dbReference type="Google" id="ProtNLM"/>
    </source>
</evidence>
<dbReference type="STRING" id="1802555.A2755_01120"/>
<proteinExistence type="predicted"/>
<name>A0A1F8DUN2_9BACT</name>
<dbReference type="PANTHER" id="PTHR47483:SF1">
    <property type="entry name" value="BETA-ARABINOFURANOSYLTRANSFERASE RAY1"/>
    <property type="match status" value="1"/>
</dbReference>
<comment type="caution">
    <text evidence="1">The sequence shown here is derived from an EMBL/GenBank/DDBJ whole genome shotgun (WGS) entry which is preliminary data.</text>
</comment>
<dbReference type="GO" id="GO:0016757">
    <property type="term" value="F:glycosyltransferase activity"/>
    <property type="evidence" value="ECO:0007669"/>
    <property type="project" value="InterPro"/>
</dbReference>
<protein>
    <recommendedName>
        <fullName evidence="3">Glycosyltransferase 2-like domain-containing protein</fullName>
    </recommendedName>
</protein>
<dbReference type="InterPro" id="IPR044575">
    <property type="entry name" value="RAY1-like"/>
</dbReference>
<dbReference type="EMBL" id="MGIP01000002">
    <property type="protein sequence ID" value="OGM92351.1"/>
    <property type="molecule type" value="Genomic_DNA"/>
</dbReference>
<organism evidence="1 2">
    <name type="scientific">Candidatus Wolfebacteria bacterium RIFCSPHIGHO2_01_FULL_48_22</name>
    <dbReference type="NCBI Taxonomy" id="1802555"/>
    <lineage>
        <taxon>Bacteria</taxon>
        <taxon>Candidatus Wolfeibacteriota</taxon>
    </lineage>
</organism>
<dbReference type="Gene3D" id="3.90.550.10">
    <property type="entry name" value="Spore Coat Polysaccharide Biosynthesis Protein SpsA, Chain A"/>
    <property type="match status" value="1"/>
</dbReference>
<dbReference type="InterPro" id="IPR029044">
    <property type="entry name" value="Nucleotide-diphossugar_trans"/>
</dbReference>
<evidence type="ECO:0000313" key="1">
    <source>
        <dbReference type="EMBL" id="OGM92351.1"/>
    </source>
</evidence>